<dbReference type="PANTHER" id="PTHR42953">
    <property type="entry name" value="HIGH-AFFINITY ZINC UPTAKE SYSTEM PROTEIN ZNUA-RELATED"/>
    <property type="match status" value="1"/>
</dbReference>
<sequence>MNRYVRIIVISLALLAMVGCQATQDQGQDQDQVTETLPDTGEAEQLTIYTTIYPLAFIAETIGGDFVQVESILPAGSDAHSFEPTSKLMVEIAEADLFIFNDEVSESYAHTIKDALINEQVEFLEASAGLDKINYDHDHDHEDDEHGHDHGDLDPHVWISPKLMNELAENILMRLIEQMPEQQDYFNNHFDQLSNRLLDLDAAFTEMIEQARHNKILVTHAAFGYWERDYNIEQIAVTGISATEEPSQRQLTQLLDEIEALELNYILFEQNIQPRVAEVIQAESGLEQLLIHNLAVLTTEDIENGDDYFSLMERNIAVLTQALN</sequence>
<dbReference type="InterPro" id="IPR006128">
    <property type="entry name" value="Lipoprotein_PsaA-like"/>
</dbReference>
<reference evidence="6" key="1">
    <citation type="journal article" date="2019" name="Int. J. Syst. Evol. Microbiol.">
        <title>The Global Catalogue of Microorganisms (GCM) 10K type strain sequencing project: providing services to taxonomists for standard genome sequencing and annotation.</title>
        <authorList>
            <consortium name="The Broad Institute Genomics Platform"/>
            <consortium name="The Broad Institute Genome Sequencing Center for Infectious Disease"/>
            <person name="Wu L."/>
            <person name="Ma J."/>
        </authorList>
    </citation>
    <scope>NUCLEOTIDE SEQUENCE [LARGE SCALE GENOMIC DNA]</scope>
    <source>
        <strain evidence="6">JCM 17250</strain>
    </source>
</reference>
<dbReference type="InterPro" id="IPR006127">
    <property type="entry name" value="ZnuA-like"/>
</dbReference>
<feature type="chain" id="PRO_5045707299" evidence="4">
    <location>
        <begin position="23"/>
        <end position="324"/>
    </location>
</feature>
<gene>
    <name evidence="5" type="ORF">GCM10022410_20780</name>
</gene>
<evidence type="ECO:0000313" key="6">
    <source>
        <dbReference type="Proteomes" id="UP001501734"/>
    </source>
</evidence>
<dbReference type="Pfam" id="PF01297">
    <property type="entry name" value="ZnuA"/>
    <property type="match status" value="1"/>
</dbReference>
<keyword evidence="1 3" id="KW-0813">Transport</keyword>
<organism evidence="5 6">
    <name type="scientific">Amphibacillus indicireducens</name>
    <dbReference type="NCBI Taxonomy" id="1076330"/>
    <lineage>
        <taxon>Bacteria</taxon>
        <taxon>Bacillati</taxon>
        <taxon>Bacillota</taxon>
        <taxon>Bacilli</taxon>
        <taxon>Bacillales</taxon>
        <taxon>Bacillaceae</taxon>
        <taxon>Amphibacillus</taxon>
    </lineage>
</organism>
<evidence type="ECO:0000256" key="2">
    <source>
        <dbReference type="ARBA" id="ARBA00022729"/>
    </source>
</evidence>
<protein>
    <submittedName>
        <fullName evidence="5">Metal ABC transporter substrate-binding protein</fullName>
    </submittedName>
</protein>
<feature type="signal peptide" evidence="4">
    <location>
        <begin position="1"/>
        <end position="22"/>
    </location>
</feature>
<accession>A0ABP7VW66</accession>
<evidence type="ECO:0000256" key="4">
    <source>
        <dbReference type="SAM" id="SignalP"/>
    </source>
</evidence>
<keyword evidence="2 4" id="KW-0732">Signal</keyword>
<proteinExistence type="inferred from homology"/>
<dbReference type="EMBL" id="BAABDL010000117">
    <property type="protein sequence ID" value="GAA4075707.1"/>
    <property type="molecule type" value="Genomic_DNA"/>
</dbReference>
<dbReference type="PANTHER" id="PTHR42953:SF8">
    <property type="entry name" value="ZINT DOMAIN-CONTAINING PROTEIN"/>
    <property type="match status" value="1"/>
</dbReference>
<comment type="similarity">
    <text evidence="3">Belongs to the bacterial solute-binding protein 9 family.</text>
</comment>
<dbReference type="PRINTS" id="PR00691">
    <property type="entry name" value="ADHESINB"/>
</dbReference>
<dbReference type="PROSITE" id="PS51257">
    <property type="entry name" value="PROKAR_LIPOPROTEIN"/>
    <property type="match status" value="1"/>
</dbReference>
<dbReference type="Gene3D" id="3.40.50.1980">
    <property type="entry name" value="Nitrogenase molybdenum iron protein domain"/>
    <property type="match status" value="2"/>
</dbReference>
<comment type="caution">
    <text evidence="5">The sequence shown here is derived from an EMBL/GenBank/DDBJ whole genome shotgun (WGS) entry which is preliminary data.</text>
</comment>
<dbReference type="InterPro" id="IPR050492">
    <property type="entry name" value="Bact_metal-bind_prot9"/>
</dbReference>
<dbReference type="Proteomes" id="UP001501734">
    <property type="component" value="Unassembled WGS sequence"/>
</dbReference>
<dbReference type="InterPro" id="IPR006129">
    <property type="entry name" value="AdhesinB"/>
</dbReference>
<keyword evidence="6" id="KW-1185">Reference proteome</keyword>
<evidence type="ECO:0000256" key="1">
    <source>
        <dbReference type="ARBA" id="ARBA00022448"/>
    </source>
</evidence>
<name>A0ABP7VW66_9BACI</name>
<dbReference type="PRINTS" id="PR00690">
    <property type="entry name" value="ADHESNFAMILY"/>
</dbReference>
<evidence type="ECO:0000313" key="5">
    <source>
        <dbReference type="EMBL" id="GAA4075707.1"/>
    </source>
</evidence>
<dbReference type="RefSeq" id="WP_344912921.1">
    <property type="nucleotide sequence ID" value="NZ_BAABDL010000117.1"/>
</dbReference>
<dbReference type="SUPFAM" id="SSF53807">
    <property type="entry name" value="Helical backbone' metal receptor"/>
    <property type="match status" value="1"/>
</dbReference>
<evidence type="ECO:0000256" key="3">
    <source>
        <dbReference type="RuleBase" id="RU003512"/>
    </source>
</evidence>